<keyword evidence="10" id="KW-1185">Reference proteome</keyword>
<name>A0A0S4LC55_9BACT</name>
<feature type="transmembrane region" description="Helical" evidence="7">
    <location>
        <begin position="164"/>
        <end position="186"/>
    </location>
</feature>
<evidence type="ECO:0000256" key="3">
    <source>
        <dbReference type="ARBA" id="ARBA00022692"/>
    </source>
</evidence>
<dbReference type="GO" id="GO:0015990">
    <property type="term" value="P:electron transport coupled proton transport"/>
    <property type="evidence" value="ECO:0007669"/>
    <property type="project" value="TreeGrafter"/>
</dbReference>
<dbReference type="InterPro" id="IPR003918">
    <property type="entry name" value="NADH_UbQ_OxRdtase"/>
</dbReference>
<comment type="similarity">
    <text evidence="2">Belongs to the complex I subunit 4 family.</text>
</comment>
<dbReference type="Pfam" id="PF00361">
    <property type="entry name" value="Proton_antipo_M"/>
    <property type="match status" value="1"/>
</dbReference>
<evidence type="ECO:0000256" key="6">
    <source>
        <dbReference type="RuleBase" id="RU000320"/>
    </source>
</evidence>
<dbReference type="RefSeq" id="WP_090746014.1">
    <property type="nucleotide sequence ID" value="NZ_CZQA01000001.1"/>
</dbReference>
<evidence type="ECO:0000256" key="7">
    <source>
        <dbReference type="SAM" id="Phobius"/>
    </source>
</evidence>
<keyword evidence="4 7" id="KW-1133">Transmembrane helix</keyword>
<evidence type="ECO:0000313" key="10">
    <source>
        <dbReference type="Proteomes" id="UP000199032"/>
    </source>
</evidence>
<evidence type="ECO:0000256" key="1">
    <source>
        <dbReference type="ARBA" id="ARBA00004127"/>
    </source>
</evidence>
<dbReference type="PANTHER" id="PTHR43507:SF1">
    <property type="entry name" value="NADH-UBIQUINONE OXIDOREDUCTASE CHAIN 4"/>
    <property type="match status" value="1"/>
</dbReference>
<dbReference type="GO" id="GO:0048039">
    <property type="term" value="F:ubiquinone binding"/>
    <property type="evidence" value="ECO:0007669"/>
    <property type="project" value="TreeGrafter"/>
</dbReference>
<comment type="subcellular location">
    <subcellularLocation>
        <location evidence="1">Endomembrane system</location>
        <topology evidence="1">Multi-pass membrane protein</topology>
    </subcellularLocation>
    <subcellularLocation>
        <location evidence="6">Membrane</location>
        <topology evidence="6">Multi-pass membrane protein</topology>
    </subcellularLocation>
</comment>
<gene>
    <name evidence="9" type="primary">nuoM</name>
    <name evidence="9" type="ORF">COMA1_11570</name>
</gene>
<keyword evidence="5 7" id="KW-0472">Membrane</keyword>
<feature type="transmembrane region" description="Helical" evidence="7">
    <location>
        <begin position="271"/>
        <end position="292"/>
    </location>
</feature>
<dbReference type="OrthoDB" id="9768329at2"/>
<dbReference type="GO" id="GO:0042773">
    <property type="term" value="P:ATP synthesis coupled electron transport"/>
    <property type="evidence" value="ECO:0007669"/>
    <property type="project" value="InterPro"/>
</dbReference>
<organism evidence="9 10">
    <name type="scientific">Candidatus Nitrospira nitrosa</name>
    <dbReference type="NCBI Taxonomy" id="1742972"/>
    <lineage>
        <taxon>Bacteria</taxon>
        <taxon>Pseudomonadati</taxon>
        <taxon>Nitrospirota</taxon>
        <taxon>Nitrospiria</taxon>
        <taxon>Nitrospirales</taxon>
        <taxon>Nitrospiraceae</taxon>
        <taxon>Nitrospira</taxon>
    </lineage>
</organism>
<dbReference type="AlphaFoldDB" id="A0A0S4LC55"/>
<dbReference type="InterPro" id="IPR001750">
    <property type="entry name" value="ND/Mrp_TM"/>
</dbReference>
<dbReference type="PANTHER" id="PTHR43507">
    <property type="entry name" value="NADH-UBIQUINONE OXIDOREDUCTASE CHAIN 4"/>
    <property type="match status" value="1"/>
</dbReference>
<dbReference type="GO" id="GO:0016020">
    <property type="term" value="C:membrane"/>
    <property type="evidence" value="ECO:0007669"/>
    <property type="project" value="UniProtKB-SubCell"/>
</dbReference>
<evidence type="ECO:0000256" key="2">
    <source>
        <dbReference type="ARBA" id="ARBA00009025"/>
    </source>
</evidence>
<feature type="transmembrane region" description="Helical" evidence="7">
    <location>
        <begin position="81"/>
        <end position="104"/>
    </location>
</feature>
<evidence type="ECO:0000256" key="4">
    <source>
        <dbReference type="ARBA" id="ARBA00022989"/>
    </source>
</evidence>
<proteinExistence type="inferred from homology"/>
<dbReference type="PRINTS" id="PR01437">
    <property type="entry name" value="NUOXDRDTASE4"/>
</dbReference>
<feature type="transmembrane region" description="Helical" evidence="7">
    <location>
        <begin position="369"/>
        <end position="402"/>
    </location>
</feature>
<dbReference type="GO" id="GO:0012505">
    <property type="term" value="C:endomembrane system"/>
    <property type="evidence" value="ECO:0007669"/>
    <property type="project" value="UniProtKB-SubCell"/>
</dbReference>
<dbReference type="NCBIfam" id="TIGR01972">
    <property type="entry name" value="NDH_I_M"/>
    <property type="match status" value="1"/>
</dbReference>
<dbReference type="NCBIfam" id="NF004501">
    <property type="entry name" value="PRK05846.1-5"/>
    <property type="match status" value="1"/>
</dbReference>
<keyword evidence="3 6" id="KW-0812">Transmembrane</keyword>
<feature type="transmembrane region" description="Helical" evidence="7">
    <location>
        <begin position="239"/>
        <end position="259"/>
    </location>
</feature>
<sequence>MTGFPWLTALIILPLLGAAALFVVKDTSVRLTALSVTITDLLISLPLWWLFDATSGEMQFLESAAWIPSLSINYRLGLDGISLPLVLMTTILMPLCVLISWHAIETRLRSFMAVLLIMEGAMIGVFAALDFVLFYVFWEAMLIPMYLLIGVWGGPNRLYAAIKFFLYTLAGSVLLLVAILVLYFQGGHTFDILALSRQTYALSLQTGLFLAFFAAFAVKVPMFPFHTWLPDAHVEAPTAGSVILASVLLKMGTYGFVRFSLPMLPDASRLFTPLMVVLSIVAIIYGAYMALAQSDLKKLIAYSSVSHMGFITLGLFMFNIQGIEGAILQMVNHGITTGGLFLCVGMIYERTHSRQISDNIGLTKPMPRYAIFLVIFALSSLGLPGTNSFVGEFMVLVGTFLWSKVATAFASLGIILAAAYLLWMVQRVAFGTPAPHMLHKLSDLNQREMATLLPLAVLIFVIGIFPNPLLSRMHTSVEQVIARVAPSSPRQSSIRAGLEQTTPLQKDDLLSTLDVVHASTVNPIGNLPLTETQGKRP</sequence>
<feature type="transmembrane region" description="Helical" evidence="7">
    <location>
        <begin position="299"/>
        <end position="320"/>
    </location>
</feature>
<feature type="transmembrane region" description="Helical" evidence="7">
    <location>
        <begin position="6"/>
        <end position="24"/>
    </location>
</feature>
<keyword evidence="9" id="KW-0560">Oxidoreductase</keyword>
<feature type="transmembrane region" description="Helical" evidence="7">
    <location>
        <begin position="111"/>
        <end position="129"/>
    </location>
</feature>
<feature type="transmembrane region" description="Helical" evidence="7">
    <location>
        <begin position="408"/>
        <end position="430"/>
    </location>
</feature>
<dbReference type="GO" id="GO:0008137">
    <property type="term" value="F:NADH dehydrogenase (ubiquinone) activity"/>
    <property type="evidence" value="ECO:0007669"/>
    <property type="project" value="InterPro"/>
</dbReference>
<dbReference type="GO" id="GO:0003954">
    <property type="term" value="F:NADH dehydrogenase activity"/>
    <property type="evidence" value="ECO:0007669"/>
    <property type="project" value="TreeGrafter"/>
</dbReference>
<dbReference type="Proteomes" id="UP000199032">
    <property type="component" value="Unassembled WGS sequence"/>
</dbReference>
<evidence type="ECO:0000313" key="9">
    <source>
        <dbReference type="EMBL" id="CUS34192.1"/>
    </source>
</evidence>
<dbReference type="EC" id="1.6.5.11" evidence="9"/>
<accession>A0A0S4LC55</accession>
<evidence type="ECO:0000259" key="8">
    <source>
        <dbReference type="Pfam" id="PF00361"/>
    </source>
</evidence>
<dbReference type="InterPro" id="IPR010227">
    <property type="entry name" value="NADH_Q_OxRdtase_chainM/4"/>
</dbReference>
<feature type="transmembrane region" description="Helical" evidence="7">
    <location>
        <begin position="326"/>
        <end position="348"/>
    </location>
</feature>
<feature type="transmembrane region" description="Helical" evidence="7">
    <location>
        <begin position="31"/>
        <end position="51"/>
    </location>
</feature>
<feature type="transmembrane region" description="Helical" evidence="7">
    <location>
        <begin position="451"/>
        <end position="470"/>
    </location>
</feature>
<dbReference type="STRING" id="1742972.COMA1_11570"/>
<evidence type="ECO:0000256" key="5">
    <source>
        <dbReference type="ARBA" id="ARBA00023136"/>
    </source>
</evidence>
<dbReference type="NCBIfam" id="NF004499">
    <property type="entry name" value="PRK05846.1-3"/>
    <property type="match status" value="1"/>
</dbReference>
<feature type="transmembrane region" description="Helical" evidence="7">
    <location>
        <begin position="135"/>
        <end position="152"/>
    </location>
</feature>
<feature type="transmembrane region" description="Helical" evidence="7">
    <location>
        <begin position="198"/>
        <end position="218"/>
    </location>
</feature>
<reference evidence="9 10" key="1">
    <citation type="submission" date="2015-10" db="EMBL/GenBank/DDBJ databases">
        <authorList>
            <person name="Gilbert D.G."/>
        </authorList>
    </citation>
    <scope>NUCLEOTIDE SEQUENCE [LARGE SCALE GENOMIC DNA]</scope>
    <source>
        <strain evidence="9">COMA1</strain>
    </source>
</reference>
<protein>
    <submittedName>
        <fullName evidence="9">NADH-quinone oxidoreductase subunit M</fullName>
        <ecNumber evidence="9">1.6.5.11</ecNumber>
    </submittedName>
</protein>
<dbReference type="EMBL" id="CZQA01000001">
    <property type="protein sequence ID" value="CUS34192.1"/>
    <property type="molecule type" value="Genomic_DNA"/>
</dbReference>
<feature type="domain" description="NADH:quinone oxidoreductase/Mrp antiporter transmembrane" evidence="8">
    <location>
        <begin position="128"/>
        <end position="413"/>
    </location>
</feature>